<comment type="caution">
    <text evidence="6">The sequence shown here is derived from an EMBL/GenBank/DDBJ whole genome shotgun (WGS) entry which is preliminary data.</text>
</comment>
<protein>
    <submittedName>
        <fullName evidence="6">Site-specific integrase</fullName>
    </submittedName>
</protein>
<evidence type="ECO:0000256" key="2">
    <source>
        <dbReference type="ARBA" id="ARBA00022908"/>
    </source>
</evidence>
<dbReference type="PANTHER" id="PTHR30349:SF41">
    <property type="entry name" value="INTEGRASE_RECOMBINASE PROTEIN MJ0367-RELATED"/>
    <property type="match status" value="1"/>
</dbReference>
<gene>
    <name evidence="6" type="ORF">EXN23_11185</name>
</gene>
<evidence type="ECO:0000313" key="7">
    <source>
        <dbReference type="Proteomes" id="UP000319481"/>
    </source>
</evidence>
<dbReference type="Pfam" id="PF20172">
    <property type="entry name" value="DUF6538"/>
    <property type="match status" value="1"/>
</dbReference>
<dbReference type="InterPro" id="IPR011010">
    <property type="entry name" value="DNA_brk_join_enz"/>
</dbReference>
<dbReference type="InterPro" id="IPR013762">
    <property type="entry name" value="Integrase-like_cat_sf"/>
</dbReference>
<proteinExistence type="inferred from homology"/>
<feature type="domain" description="Tyr recombinase" evidence="5">
    <location>
        <begin position="356"/>
        <end position="563"/>
    </location>
</feature>
<keyword evidence="7" id="KW-1185">Reference proteome</keyword>
<comment type="similarity">
    <text evidence="1">Belongs to the 'phage' integrase family.</text>
</comment>
<evidence type="ECO:0000256" key="4">
    <source>
        <dbReference type="ARBA" id="ARBA00023172"/>
    </source>
</evidence>
<dbReference type="Gene3D" id="1.10.443.10">
    <property type="entry name" value="Intergrase catalytic core"/>
    <property type="match status" value="1"/>
</dbReference>
<reference evidence="6 7" key="1">
    <citation type="journal article" date="2019" name="Appl. Microbiol. Biotechnol.">
        <title>Differential efficiency of wild type rhizogenic strains for rol gene transformation of plants.</title>
        <authorList>
            <person name="Desmet S."/>
            <person name="De Keyser E."/>
            <person name="Van Vaerenbergh J."/>
            <person name="Baeyen S."/>
            <person name="Van Huylenbroeck J."/>
            <person name="Geelen D."/>
            <person name="Dhooghe E."/>
        </authorList>
    </citation>
    <scope>NUCLEOTIDE SEQUENCE [LARGE SCALE GENOMIC DNA]</scope>
    <source>
        <strain evidence="6 7">GBBC3283</strain>
    </source>
</reference>
<evidence type="ECO:0000256" key="3">
    <source>
        <dbReference type="ARBA" id="ARBA00023125"/>
    </source>
</evidence>
<dbReference type="PANTHER" id="PTHR30349">
    <property type="entry name" value="PHAGE INTEGRASE-RELATED"/>
    <property type="match status" value="1"/>
</dbReference>
<dbReference type="Proteomes" id="UP000319481">
    <property type="component" value="Unassembled WGS sequence"/>
</dbReference>
<organism evidence="6 7">
    <name type="scientific">Agrobacterium salinitolerans</name>
    <dbReference type="NCBI Taxonomy" id="1183413"/>
    <lineage>
        <taxon>Bacteria</taxon>
        <taxon>Pseudomonadati</taxon>
        <taxon>Pseudomonadota</taxon>
        <taxon>Alphaproteobacteria</taxon>
        <taxon>Hyphomicrobiales</taxon>
        <taxon>Rhizobiaceae</taxon>
        <taxon>Rhizobium/Agrobacterium group</taxon>
        <taxon>Agrobacterium</taxon>
    </lineage>
</organism>
<evidence type="ECO:0000259" key="5">
    <source>
        <dbReference type="PROSITE" id="PS51898"/>
    </source>
</evidence>
<evidence type="ECO:0000256" key="1">
    <source>
        <dbReference type="ARBA" id="ARBA00008857"/>
    </source>
</evidence>
<dbReference type="CDD" id="cd01184">
    <property type="entry name" value="INT_C_like_1"/>
    <property type="match status" value="1"/>
</dbReference>
<dbReference type="SUPFAM" id="SSF56349">
    <property type="entry name" value="DNA breaking-rejoining enzymes"/>
    <property type="match status" value="1"/>
</dbReference>
<dbReference type="EMBL" id="SGNZ01000005">
    <property type="protein sequence ID" value="TRA93238.1"/>
    <property type="molecule type" value="Genomic_DNA"/>
</dbReference>
<dbReference type="InterPro" id="IPR050090">
    <property type="entry name" value="Tyrosine_recombinase_XerCD"/>
</dbReference>
<name>A0ABY3BPX0_9HYPH</name>
<evidence type="ECO:0000313" key="6">
    <source>
        <dbReference type="EMBL" id="TRA93238.1"/>
    </source>
</evidence>
<accession>A0ABY3BPX0</accession>
<keyword evidence="4" id="KW-0233">DNA recombination</keyword>
<dbReference type="Pfam" id="PF00589">
    <property type="entry name" value="Phage_integrase"/>
    <property type="match status" value="1"/>
</dbReference>
<dbReference type="InterPro" id="IPR002104">
    <property type="entry name" value="Integrase_catalytic"/>
</dbReference>
<dbReference type="PROSITE" id="PS51898">
    <property type="entry name" value="TYR_RECOMBINASE"/>
    <property type="match status" value="1"/>
</dbReference>
<keyword evidence="3" id="KW-0238">DNA-binding</keyword>
<dbReference type="InterPro" id="IPR046668">
    <property type="entry name" value="DUF6538"/>
</dbReference>
<sequence length="580" mass="64813">MVLRMAQPRKDSRTGVYEYRKRVPEDLRSIVGKKEIVKSLGTKDIGEAKVRFTKVAAEIEERFANLRAGLTHLTEHDAAIMAGEIYRKKIAANFENPSKLSDSSWARNVDAVEFKDHPDNPTTKLIVMPGREALAELIIAKRNDPEINSYLGERGIRLYEESMGLLRKKVAKAAHRARMYLRDLSNDDADPTVDPYANLYPTGKGSTPASIPAPTPVTTSAAPLLSVAIAAWAKDKKTAWVDSSAEMNRLWAERFMEMAGDKSLDQYAKKDAREFKSVLKRLPPHYTRHPTLKGLAFAEAADKAEELALSPMSDRNVNKILGFVRALWNWSEAHYDDVPRNPFSGLNIRLGESGRDDRLPFTETELQAIFKAPLYTGCKSSASWLTKGTHIPNDEGIYWVPLLGLYTGARAGEIIQLNVKDVKTLGGIHYLDITDDGEDQSTKTDSSLREIPIHAVLLDLGFLAFASRQRDAGHVRLFPEMPKSSDGYYSTAYAPRFNRFLTNLGIKHEKNSFHSFRHNFEDTALDSLIPQGIVDAILGHSSGGMSKRYGTGLRKLRILTEQLRNLQYDGLDLSNLGARP</sequence>
<keyword evidence="2" id="KW-0229">DNA integration</keyword>